<dbReference type="AlphaFoldDB" id="A0A6A4V5E1"/>
<gene>
    <name evidence="1" type="ORF">FJT64_011960</name>
</gene>
<dbReference type="Proteomes" id="UP000440578">
    <property type="component" value="Unassembled WGS sequence"/>
</dbReference>
<organism evidence="1 2">
    <name type="scientific">Amphibalanus amphitrite</name>
    <name type="common">Striped barnacle</name>
    <name type="synonym">Balanus amphitrite</name>
    <dbReference type="NCBI Taxonomy" id="1232801"/>
    <lineage>
        <taxon>Eukaryota</taxon>
        <taxon>Metazoa</taxon>
        <taxon>Ecdysozoa</taxon>
        <taxon>Arthropoda</taxon>
        <taxon>Crustacea</taxon>
        <taxon>Multicrustacea</taxon>
        <taxon>Cirripedia</taxon>
        <taxon>Thoracica</taxon>
        <taxon>Thoracicalcarea</taxon>
        <taxon>Balanomorpha</taxon>
        <taxon>Balanoidea</taxon>
        <taxon>Balanidae</taxon>
        <taxon>Amphibalaninae</taxon>
        <taxon>Amphibalanus</taxon>
    </lineage>
</organism>
<accession>A0A6A4V5E1</accession>
<evidence type="ECO:0000313" key="2">
    <source>
        <dbReference type="Proteomes" id="UP000440578"/>
    </source>
</evidence>
<sequence>MKVPTERTYENFVRNQWVAQLYVLDDVLADQRRFEEDLWENQITKGGSTYERGFQEKYWLTKSKDRYPLLMWNMTRYLPNKEDPYTKVDIEAWLKLTGEDQAGED</sequence>
<dbReference type="EMBL" id="VIIS01002001">
    <property type="protein sequence ID" value="KAF0289816.1"/>
    <property type="molecule type" value="Genomic_DNA"/>
</dbReference>
<reference evidence="1 2" key="1">
    <citation type="submission" date="2019-07" db="EMBL/GenBank/DDBJ databases">
        <title>Draft genome assembly of a fouling barnacle, Amphibalanus amphitrite (Darwin, 1854): The first reference genome for Thecostraca.</title>
        <authorList>
            <person name="Kim W."/>
        </authorList>
    </citation>
    <scope>NUCLEOTIDE SEQUENCE [LARGE SCALE GENOMIC DNA]</scope>
    <source>
        <strain evidence="1">SNU_AA5</strain>
        <tissue evidence="1">Soma without cirri and trophi</tissue>
    </source>
</reference>
<proteinExistence type="predicted"/>
<evidence type="ECO:0000313" key="1">
    <source>
        <dbReference type="EMBL" id="KAF0289816.1"/>
    </source>
</evidence>
<comment type="caution">
    <text evidence="1">The sequence shown here is derived from an EMBL/GenBank/DDBJ whole genome shotgun (WGS) entry which is preliminary data.</text>
</comment>
<name>A0A6A4V5E1_AMPAM</name>
<keyword evidence="2" id="KW-1185">Reference proteome</keyword>
<protein>
    <submittedName>
        <fullName evidence="1">Uncharacterized protein</fullName>
    </submittedName>
</protein>